<keyword evidence="1" id="KW-1133">Transmembrane helix</keyword>
<dbReference type="InterPro" id="IPR021883">
    <property type="entry name" value="LPA1-like"/>
</dbReference>
<sequence length="98" mass="10840">MTTPKSNPSQQNSQLSPEQYTRLRAEAMAPYRGLRQFIYIGFGASGFIGAVVFLAQLLAGRNITSALPNLALQVGVVALMVGLFRWEQRASRRPSDRK</sequence>
<reference evidence="2" key="1">
    <citation type="submission" date="2015-09" db="EMBL/GenBank/DDBJ databases">
        <authorList>
            <person name="Jackson K.R."/>
            <person name="Lunt B.L."/>
            <person name="Fisher J.N.B."/>
            <person name="Gardner A.V."/>
            <person name="Bailey M.E."/>
            <person name="Deus L.M."/>
            <person name="Earl A.S."/>
            <person name="Gibby P.D."/>
            <person name="Hartmann K.A."/>
            <person name="Liu J.E."/>
            <person name="Manci A.M."/>
            <person name="Nielsen D.A."/>
            <person name="Solomon M.B."/>
            <person name="Breakwell D.P."/>
            <person name="Burnett S.H."/>
            <person name="Grose J.H."/>
        </authorList>
    </citation>
    <scope>NUCLEOTIDE SEQUENCE</scope>
    <source>
        <strain evidence="2">7805</strain>
    </source>
</reference>
<dbReference type="Pfam" id="PF11998">
    <property type="entry name" value="DUF3493"/>
    <property type="match status" value="1"/>
</dbReference>
<dbReference type="GeneID" id="77286447"/>
<proteinExistence type="predicted"/>
<evidence type="ECO:0000313" key="2">
    <source>
        <dbReference type="EMBL" id="CUM60300.1"/>
    </source>
</evidence>
<keyword evidence="1" id="KW-0812">Transmembrane</keyword>
<protein>
    <recommendedName>
        <fullName evidence="3">DUF3493 domain-containing protein</fullName>
    </recommendedName>
</protein>
<accession>A0A1J1JJ70</accession>
<evidence type="ECO:0008006" key="3">
    <source>
        <dbReference type="Google" id="ProtNLM"/>
    </source>
</evidence>
<gene>
    <name evidence="2" type="ORF">PLAM_2334</name>
</gene>
<feature type="transmembrane region" description="Helical" evidence="1">
    <location>
        <begin position="37"/>
        <end position="59"/>
    </location>
</feature>
<dbReference type="AlphaFoldDB" id="A0A1J1JJ70"/>
<name>A0A1J1JJ70_PLAAG</name>
<organism evidence="2">
    <name type="scientific">Planktothrix agardhii</name>
    <name type="common">Oscillatoria agardhii</name>
    <dbReference type="NCBI Taxonomy" id="1160"/>
    <lineage>
        <taxon>Bacteria</taxon>
        <taxon>Bacillati</taxon>
        <taxon>Cyanobacteriota</taxon>
        <taxon>Cyanophyceae</taxon>
        <taxon>Oscillatoriophycideae</taxon>
        <taxon>Oscillatoriales</taxon>
        <taxon>Microcoleaceae</taxon>
        <taxon>Planktothrix</taxon>
    </lineage>
</organism>
<dbReference type="RefSeq" id="WP_254034520.1">
    <property type="nucleotide sequence ID" value="NZ_JBIIEP010000004.1"/>
</dbReference>
<dbReference type="EMBL" id="LO018304">
    <property type="protein sequence ID" value="CUM60300.1"/>
    <property type="molecule type" value="Genomic_DNA"/>
</dbReference>
<evidence type="ECO:0000256" key="1">
    <source>
        <dbReference type="SAM" id="Phobius"/>
    </source>
</evidence>
<feature type="transmembrane region" description="Helical" evidence="1">
    <location>
        <begin position="65"/>
        <end position="84"/>
    </location>
</feature>
<keyword evidence="1" id="KW-0472">Membrane</keyword>